<comment type="caution">
    <text evidence="3">The sequence shown here is derived from an EMBL/GenBank/DDBJ whole genome shotgun (WGS) entry which is preliminary data.</text>
</comment>
<evidence type="ECO:0000256" key="1">
    <source>
        <dbReference type="SAM" id="MobiDB-lite"/>
    </source>
</evidence>
<name>A0ABY2IKP0_9MICO</name>
<proteinExistence type="predicted"/>
<feature type="compositionally biased region" description="Basic and acidic residues" evidence="1">
    <location>
        <begin position="504"/>
        <end position="518"/>
    </location>
</feature>
<dbReference type="Gene3D" id="1.25.40.10">
    <property type="entry name" value="Tetratricopeptide repeat domain"/>
    <property type="match status" value="2"/>
</dbReference>
<dbReference type="InterPro" id="IPR033396">
    <property type="entry name" value="DUF5107"/>
</dbReference>
<dbReference type="PANTHER" id="PTHR12558">
    <property type="entry name" value="CELL DIVISION CYCLE 16,23,27"/>
    <property type="match status" value="1"/>
</dbReference>
<keyword evidence="4" id="KW-1185">Reference proteome</keyword>
<gene>
    <name evidence="3" type="ORF">E3O46_13670</name>
</gene>
<organism evidence="3 4">
    <name type="scientific">Cryobacterium glucosi</name>
    <dbReference type="NCBI Taxonomy" id="1259175"/>
    <lineage>
        <taxon>Bacteria</taxon>
        <taxon>Bacillati</taxon>
        <taxon>Actinomycetota</taxon>
        <taxon>Actinomycetes</taxon>
        <taxon>Micrococcales</taxon>
        <taxon>Microbacteriaceae</taxon>
        <taxon>Cryobacterium</taxon>
    </lineage>
</organism>
<accession>A0ABY2IKP0</accession>
<reference evidence="3 4" key="1">
    <citation type="submission" date="2019-03" db="EMBL/GenBank/DDBJ databases">
        <title>Genomics of glacier-inhabiting Cryobacterium strains.</title>
        <authorList>
            <person name="Liu Q."/>
            <person name="Xin Y.-H."/>
        </authorList>
    </citation>
    <scope>NUCLEOTIDE SEQUENCE [LARGE SCALE GENOMIC DNA]</scope>
    <source>
        <strain evidence="3 4">MDB1-5</strain>
    </source>
</reference>
<sequence>MRHCDARIAAGKKLFCLGCPLNCVFRTQADQPYARSMLTEGPSRASKITLPSIPAALAAAPVAAWSEPISIDTYLPETPDHFPAFLETRVYQGSSGRVFPLPFHERISQTKSPHLWQAIHLENEWLRLVILPELGGRIHIAYDKVAKYDMFYRNNVIKPALVGLAGPWISGGIEFNWPQHHRPATFLPTDVSIEHEDDGSVTVWCSDHDPFARMKGMHGIRLRPNSSKIEARVRLYNRSETRQTFLWWANVAAAVNDDYQSFFPTDVNYVADHAKRAIVSFPHARTSYYGIDYPSRVTPESPDADRLDWYRNIPVPTSYMVTSTDGEFFGGYDHGRNAGFVHWASRDISPGKKQWTWGNAPFGWAWDSNLTDADGPYVELMAGVYTDNQPDFAYLAAGETKTFSQFWYPLSQIGPAQEASADVAARLDITEAGARIGIVSSEVIPHAHVRLSASNGRVLYDGTHRLSPAGPFLYDVSFCQEQPGDELELRIFTDEKTMLTLNPRQDEEITEQPRHAEEPAAPSDVGTIDELVQIAVYLDQYRHATRSSEPYWREILTRDPQESRATAGLGERLYDCADYEGAVEMLSRSVTRRTQWAPTPLDGSAHYRLGLALSRLGRQREALNVLARASWDNAYVVPARYLLAREHAKMGQIDVAIKTLRDVLTTDNRHLQAADLLALLLQTAGHVAEADQVLANTLSQDPLDAWALHLRKQPVTSDATVMLDVALEYAAAGFIDHALTALDDAAALLPILAPGQVNVGPLISYHRAALLHQAGKAQEARAAVDAASRGSSKLTLPSRLDDVDALRTALEIKPGDPLAASLLGHWYYDRRRYADAIRLWHLSLSSTPSTEVATVVHRNLGIASYNVLRDFDAATDHYHCALNGEPGNAKLWFEFDQLSARLGTSTEERFIQLEKRQEIVNQRDDLTVSFAQLLIDVDRARDAQTLLAERQFQPWEGGEGQVLAAWDRAALSLARSANTSNNHELAIRLLEAALRPPQNLGEGRHPLANVSELQLALGDSWAGAGDMCAAEGHWQQAAQSTGDFTKMSATPFSTQTHHAIVALHRLGRHEQAQQVAQKLDTWVNEYEESVAKIDFFATSLPTMLLFIDDPAAERDHVVSTIRTQLSILKNMDSSTRETANS</sequence>
<feature type="domain" description="DUF5107" evidence="2">
    <location>
        <begin position="98"/>
        <end position="409"/>
    </location>
</feature>
<evidence type="ECO:0000313" key="4">
    <source>
        <dbReference type="Proteomes" id="UP000297604"/>
    </source>
</evidence>
<dbReference type="EMBL" id="SOFS01000031">
    <property type="protein sequence ID" value="TFC18720.1"/>
    <property type="molecule type" value="Genomic_DNA"/>
</dbReference>
<dbReference type="Pfam" id="PF17128">
    <property type="entry name" value="DUF5107"/>
    <property type="match status" value="1"/>
</dbReference>
<protein>
    <submittedName>
        <fullName evidence="3">DUF5107 domain-containing protein</fullName>
    </submittedName>
</protein>
<feature type="region of interest" description="Disordered" evidence="1">
    <location>
        <begin position="503"/>
        <end position="523"/>
    </location>
</feature>
<dbReference type="SUPFAM" id="SSF48452">
    <property type="entry name" value="TPR-like"/>
    <property type="match status" value="2"/>
</dbReference>
<evidence type="ECO:0000259" key="2">
    <source>
        <dbReference type="Pfam" id="PF17128"/>
    </source>
</evidence>
<evidence type="ECO:0000313" key="3">
    <source>
        <dbReference type="EMBL" id="TFC18720.1"/>
    </source>
</evidence>
<dbReference type="Proteomes" id="UP000297604">
    <property type="component" value="Unassembled WGS sequence"/>
</dbReference>
<dbReference type="InterPro" id="IPR011990">
    <property type="entry name" value="TPR-like_helical_dom_sf"/>
</dbReference>
<dbReference type="PANTHER" id="PTHR12558:SF13">
    <property type="entry name" value="CELL DIVISION CYCLE PROTEIN 27 HOMOLOG"/>
    <property type="match status" value="1"/>
</dbReference>